<evidence type="ECO:0000256" key="1">
    <source>
        <dbReference type="SAM" id="MobiDB-lite"/>
    </source>
</evidence>
<sequence length="683" mass="76434">MSSCRYQQIPEASPCQGPLRRSQVFYNLNEVESETLVFKNLSDSRLSRLLSSSKFLCFDAVDNHLKLPPKAAALMKNNIANQSIKRTPSPLLLDYCRDILDSYEVSVKAIISEDEALLEREDVELLARIVESNDRHHYLDERDCALLEQVLQMNLEVHIKNNDAFSEKSLNGSEIENKSEMIFIENLLLEEIWENEEVVAPQAVSDEDGIIAAFHDPTQQSTSYASCIPVRKMKSLILLHDFSRRSISCNTSAQSSKKGSTEALTNVGSTSGFGVSSENNCQTEVTKEKADVIGAKKSKVRGGILEKNSHSQTSQTVDRSDSISFGGISDLSVVSGGAMLVPPPSMMSFAKEQPTTFEEADSIEIPSSTQSKSNIGDENLYTDQALKKMEEKLLQAINVKLNSKPSLPMTLSVKTINYFEVRRIQFEFYVFNIEYPIHSICVYHTSVAEGLCQEFEFKHLTFEELAQIGLFYKVEQNDEETCIKPMDVGEITSNPGSLLTMVRPTNTMLSEKLVNKIRNFYDSEKYSEIFEDAFELDLHSARSESDLEALLYTTKSFGPRVKGKDQEKISQSLACKDSSDVGISGEVGVLYDNSHYDPQISSRSRKSGISHVASNNEVEDEFISGHDLLLDYFIKFDPSTLKDLLTYMSQCSGEVVEMKENNEHVSKQESSTSFRSIASDICG</sequence>
<evidence type="ECO:0000313" key="2">
    <source>
        <dbReference type="EMBL" id="CAD7090735.1"/>
    </source>
</evidence>
<dbReference type="EMBL" id="LR899013">
    <property type="protein sequence ID" value="CAD7090735.1"/>
    <property type="molecule type" value="Genomic_DNA"/>
</dbReference>
<dbReference type="AlphaFoldDB" id="A0A7R8V1Y8"/>
<dbReference type="Proteomes" id="UP000594454">
    <property type="component" value="Chromosome 5"/>
</dbReference>
<dbReference type="OrthoDB" id="287393at2759"/>
<organism evidence="2 3">
    <name type="scientific">Hermetia illucens</name>
    <name type="common">Black soldier fly</name>
    <dbReference type="NCBI Taxonomy" id="343691"/>
    <lineage>
        <taxon>Eukaryota</taxon>
        <taxon>Metazoa</taxon>
        <taxon>Ecdysozoa</taxon>
        <taxon>Arthropoda</taxon>
        <taxon>Hexapoda</taxon>
        <taxon>Insecta</taxon>
        <taxon>Pterygota</taxon>
        <taxon>Neoptera</taxon>
        <taxon>Endopterygota</taxon>
        <taxon>Diptera</taxon>
        <taxon>Brachycera</taxon>
        <taxon>Stratiomyomorpha</taxon>
        <taxon>Stratiomyidae</taxon>
        <taxon>Hermetiinae</taxon>
        <taxon>Hermetia</taxon>
    </lineage>
</organism>
<accession>A0A7R8V1Y8</accession>
<evidence type="ECO:0000313" key="3">
    <source>
        <dbReference type="Proteomes" id="UP000594454"/>
    </source>
</evidence>
<reference evidence="2 3" key="1">
    <citation type="submission" date="2020-11" db="EMBL/GenBank/DDBJ databases">
        <authorList>
            <person name="Wallbank WR R."/>
            <person name="Pardo Diaz C."/>
            <person name="Kozak K."/>
            <person name="Martin S."/>
            <person name="Jiggins C."/>
            <person name="Moest M."/>
            <person name="Warren A I."/>
            <person name="Generalovic N T."/>
            <person name="Byers J.R.P. K."/>
            <person name="Montejo-Kovacevich G."/>
            <person name="Yen C E."/>
        </authorList>
    </citation>
    <scope>NUCLEOTIDE SEQUENCE [LARGE SCALE GENOMIC DNA]</scope>
</reference>
<protein>
    <submittedName>
        <fullName evidence="2">Uncharacterized protein</fullName>
    </submittedName>
</protein>
<name>A0A7R8V1Y8_HERIL</name>
<gene>
    <name evidence="2" type="ORF">HERILL_LOCUS13200</name>
</gene>
<feature type="region of interest" description="Disordered" evidence="1">
    <location>
        <begin position="662"/>
        <end position="683"/>
    </location>
</feature>
<keyword evidence="3" id="KW-1185">Reference proteome</keyword>
<proteinExistence type="predicted"/>
<dbReference type="InParanoid" id="A0A7R8V1Y8"/>